<dbReference type="Gene3D" id="3.30.420.10">
    <property type="entry name" value="Ribonuclease H-like superfamily/Ribonuclease H"/>
    <property type="match status" value="1"/>
</dbReference>
<name>A0A0K2TIQ3_LEPSM</name>
<proteinExistence type="predicted"/>
<dbReference type="GO" id="GO:0003676">
    <property type="term" value="F:nucleic acid binding"/>
    <property type="evidence" value="ECO:0007669"/>
    <property type="project" value="InterPro"/>
</dbReference>
<dbReference type="InterPro" id="IPR036397">
    <property type="entry name" value="RNaseH_sf"/>
</dbReference>
<reference evidence="1" key="1">
    <citation type="submission" date="2014-05" db="EMBL/GenBank/DDBJ databases">
        <authorList>
            <person name="Chronopoulou M."/>
        </authorList>
    </citation>
    <scope>NUCLEOTIDE SEQUENCE</scope>
    <source>
        <tissue evidence="1">Whole organism</tissue>
    </source>
</reference>
<organism evidence="1">
    <name type="scientific">Lepeophtheirus salmonis</name>
    <name type="common">Salmon louse</name>
    <name type="synonym">Caligus salmonis</name>
    <dbReference type="NCBI Taxonomy" id="72036"/>
    <lineage>
        <taxon>Eukaryota</taxon>
        <taxon>Metazoa</taxon>
        <taxon>Ecdysozoa</taxon>
        <taxon>Arthropoda</taxon>
        <taxon>Crustacea</taxon>
        <taxon>Multicrustacea</taxon>
        <taxon>Hexanauplia</taxon>
        <taxon>Copepoda</taxon>
        <taxon>Siphonostomatoida</taxon>
        <taxon>Caligidae</taxon>
        <taxon>Lepeophtheirus</taxon>
    </lineage>
</organism>
<protein>
    <submittedName>
        <fullName evidence="1">Uncharacterized protein</fullName>
    </submittedName>
</protein>
<evidence type="ECO:0000313" key="1">
    <source>
        <dbReference type="EMBL" id="CDW25814.1"/>
    </source>
</evidence>
<dbReference type="EMBL" id="HACA01008453">
    <property type="protein sequence ID" value="CDW25814.1"/>
    <property type="molecule type" value="Transcribed_RNA"/>
</dbReference>
<dbReference type="AlphaFoldDB" id="A0A0K2TIQ3"/>
<sequence>FGVVASDGNKLPPYFFKTKEKVNTDVYYMVLRYHALLWLKSTFPWDNYVFTQYNAPAHTSKTVQHFYRGRTWMSSSRQTSALLVTDVKPWTLLFGASWRARQIRLLTQMSML</sequence>
<accession>A0A0K2TIQ3</accession>
<feature type="non-terminal residue" evidence="1">
    <location>
        <position position="1"/>
    </location>
</feature>